<gene>
    <name evidence="3" type="ORF">CONLIGDRAFT_75762</name>
</gene>
<feature type="compositionally biased region" description="Basic residues" evidence="2">
    <location>
        <begin position="569"/>
        <end position="582"/>
    </location>
</feature>
<feature type="compositionally biased region" description="Polar residues" evidence="2">
    <location>
        <begin position="486"/>
        <end position="499"/>
    </location>
</feature>
<keyword evidence="4" id="KW-1185">Reference proteome</keyword>
<dbReference type="InParanoid" id="A0A1J7IBV6"/>
<evidence type="ECO:0000256" key="2">
    <source>
        <dbReference type="SAM" id="MobiDB-lite"/>
    </source>
</evidence>
<protein>
    <submittedName>
        <fullName evidence="3">Uncharacterized protein</fullName>
    </submittedName>
</protein>
<sequence length="616" mass="68422">MQKMYEAQNGSKEAMEQFEKDLRAHLDKMQQHLEAPADALTLKLEEERGEIGKLKVVIDQGERERQSLERQLREATNTGKEQEERIEDLVRKVDELEAQPREDPEGKLRSQILSRENGDLKAQLAVKCSSITDLETRLNARSESYAADVASLSQEIMRLTQRMNDREETAKSATDKTLATVQEESRADLQRLEADTRERLQQAAQDRLLVVNQLAETRKKLEAAEQRRRDESGDSNALRAALNEAELRNRKLVEDLKQKEAELENDKAHFTTLWNWAASKAEEYRFDIQKMWTDAEAGGGPVRRWTFFLERVLAEIDKHRGSPGEAPPAGIADPHAADNGYSHTGATPSTSGHLPPRVLTQEPTRSGQDENGRAPQQTSYLSPLNTEARMLGADLRRVTVQSPYPGALTPIPPSVEQEKSRRRDSKQQPKPIMRLTRSAAHAEELRLGQDFESTASSIPRAYGSLLGHGFTHSSDEDEKEEIDMNGSGTPSGAGQNRNAQGEAAGSGIKIMIKNSKRPRQTTEAEPVELLPSPVRPKKGRDLGVEEDDDDIPQVKRAKVQKPKAPASSRRGKNTGSRTKKQKPLPSLANPGVVYGSFPPGVIQGGLQPPGKPKAKS</sequence>
<feature type="compositionally biased region" description="Polar residues" evidence="2">
    <location>
        <begin position="374"/>
        <end position="383"/>
    </location>
</feature>
<accession>A0A1J7IBV6</accession>
<organism evidence="3 4">
    <name type="scientific">Coniochaeta ligniaria NRRL 30616</name>
    <dbReference type="NCBI Taxonomy" id="1408157"/>
    <lineage>
        <taxon>Eukaryota</taxon>
        <taxon>Fungi</taxon>
        <taxon>Dikarya</taxon>
        <taxon>Ascomycota</taxon>
        <taxon>Pezizomycotina</taxon>
        <taxon>Sordariomycetes</taxon>
        <taxon>Sordariomycetidae</taxon>
        <taxon>Coniochaetales</taxon>
        <taxon>Coniochaetaceae</taxon>
        <taxon>Coniochaeta</taxon>
    </lineage>
</organism>
<dbReference type="EMBL" id="KV875102">
    <property type="protein sequence ID" value="OIW24917.1"/>
    <property type="molecule type" value="Genomic_DNA"/>
</dbReference>
<dbReference type="STRING" id="1408157.A0A1J7IBV6"/>
<dbReference type="OrthoDB" id="4848543at2759"/>
<evidence type="ECO:0000313" key="3">
    <source>
        <dbReference type="EMBL" id="OIW24917.1"/>
    </source>
</evidence>
<dbReference type="Proteomes" id="UP000182658">
    <property type="component" value="Unassembled WGS sequence"/>
</dbReference>
<proteinExistence type="predicted"/>
<evidence type="ECO:0000313" key="4">
    <source>
        <dbReference type="Proteomes" id="UP000182658"/>
    </source>
</evidence>
<feature type="coiled-coil region" evidence="1">
    <location>
        <begin position="149"/>
        <end position="273"/>
    </location>
</feature>
<feature type="region of interest" description="Disordered" evidence="2">
    <location>
        <begin position="402"/>
        <end position="434"/>
    </location>
</feature>
<reference evidence="3 4" key="1">
    <citation type="submission" date="2016-10" db="EMBL/GenBank/DDBJ databases">
        <title>Draft genome sequence of Coniochaeta ligniaria NRRL30616, a lignocellulolytic fungus for bioabatement of inhibitors in plant biomass hydrolysates.</title>
        <authorList>
            <consortium name="DOE Joint Genome Institute"/>
            <person name="Jimenez D.J."/>
            <person name="Hector R.E."/>
            <person name="Riley R."/>
            <person name="Sun H."/>
            <person name="Grigoriev I.V."/>
            <person name="Van Elsas J.D."/>
            <person name="Nichols N.N."/>
        </authorList>
    </citation>
    <scope>NUCLEOTIDE SEQUENCE [LARGE SCALE GENOMIC DNA]</scope>
    <source>
        <strain evidence="3 4">NRRL 30616</strain>
    </source>
</reference>
<name>A0A1J7IBV6_9PEZI</name>
<keyword evidence="1" id="KW-0175">Coiled coil</keyword>
<feature type="region of interest" description="Disordered" evidence="2">
    <location>
        <begin position="65"/>
        <end position="84"/>
    </location>
</feature>
<dbReference type="AlphaFoldDB" id="A0A1J7IBV6"/>
<feature type="compositionally biased region" description="Polar residues" evidence="2">
    <location>
        <begin position="341"/>
        <end position="352"/>
    </location>
</feature>
<feature type="region of interest" description="Disordered" evidence="2">
    <location>
        <begin position="468"/>
        <end position="616"/>
    </location>
</feature>
<feature type="region of interest" description="Disordered" evidence="2">
    <location>
        <begin position="319"/>
        <end position="383"/>
    </location>
</feature>
<feature type="compositionally biased region" description="Basic and acidic residues" evidence="2">
    <location>
        <begin position="416"/>
        <end position="427"/>
    </location>
</feature>
<evidence type="ECO:0000256" key="1">
    <source>
        <dbReference type="SAM" id="Coils"/>
    </source>
</evidence>